<keyword evidence="1" id="KW-0812">Transmembrane</keyword>
<dbReference type="EMBL" id="LIYD01000005">
    <property type="protein sequence ID" value="KOS06780.1"/>
    <property type="molecule type" value="Genomic_DNA"/>
</dbReference>
<evidence type="ECO:0000256" key="1">
    <source>
        <dbReference type="SAM" id="Phobius"/>
    </source>
</evidence>
<keyword evidence="1" id="KW-1133">Transmembrane helix</keyword>
<dbReference type="Proteomes" id="UP000037755">
    <property type="component" value="Unassembled WGS sequence"/>
</dbReference>
<sequence>MFNIYVIMQKNSFKMTTLETPQFSNSCGKIFADKIVLASAHKETEVPLHELKKVSFTSRPLPKSLFFIALPAVLFAFPFVTNEKDWFVNAIFIAIGLILMGVSLFNVNKKHTLSLKLATGNSVSINVWEGNLKEAKKFANMIDAKITRR</sequence>
<feature type="transmembrane region" description="Helical" evidence="1">
    <location>
        <begin position="61"/>
        <end position="80"/>
    </location>
</feature>
<comment type="caution">
    <text evidence="2">The sequence shown here is derived from an EMBL/GenBank/DDBJ whole genome shotgun (WGS) entry which is preliminary data.</text>
</comment>
<organism evidence="2 3">
    <name type="scientific">Flavobacterium akiainvivens</name>
    <dbReference type="NCBI Taxonomy" id="1202724"/>
    <lineage>
        <taxon>Bacteria</taxon>
        <taxon>Pseudomonadati</taxon>
        <taxon>Bacteroidota</taxon>
        <taxon>Flavobacteriia</taxon>
        <taxon>Flavobacteriales</taxon>
        <taxon>Flavobacteriaceae</taxon>
        <taxon>Flavobacterium</taxon>
    </lineage>
</organism>
<keyword evidence="1" id="KW-0472">Membrane</keyword>
<proteinExistence type="predicted"/>
<protein>
    <submittedName>
        <fullName evidence="2">Uncharacterized protein</fullName>
    </submittedName>
</protein>
<name>A0A0N0RQT6_9FLAO</name>
<accession>A0A0N0RQT6</accession>
<dbReference type="AlphaFoldDB" id="A0A0N0RQT6"/>
<reference evidence="2 3" key="1">
    <citation type="submission" date="2015-08" db="EMBL/GenBank/DDBJ databases">
        <title>Whole genome sequence of Flavobacterium akiainvivens IK-1T, from decaying Wikstroemia oahuensis, an endemic Hawaiian shrub.</title>
        <authorList>
            <person name="Wan X."/>
            <person name="Hou S."/>
            <person name="Saito J."/>
            <person name="Donachie S."/>
        </authorList>
    </citation>
    <scope>NUCLEOTIDE SEQUENCE [LARGE SCALE GENOMIC DNA]</scope>
    <source>
        <strain evidence="2 3">IK-1</strain>
    </source>
</reference>
<keyword evidence="3" id="KW-1185">Reference proteome</keyword>
<gene>
    <name evidence="2" type="ORF">AM493_12660</name>
</gene>
<evidence type="ECO:0000313" key="3">
    <source>
        <dbReference type="Proteomes" id="UP000037755"/>
    </source>
</evidence>
<evidence type="ECO:0000313" key="2">
    <source>
        <dbReference type="EMBL" id="KOS06780.1"/>
    </source>
</evidence>
<dbReference type="PATRIC" id="fig|1202724.3.peg.2621"/>
<feature type="transmembrane region" description="Helical" evidence="1">
    <location>
        <begin position="86"/>
        <end position="107"/>
    </location>
</feature>